<feature type="domain" description="Sigma factor regulator C-terminal" evidence="2">
    <location>
        <begin position="182"/>
        <end position="336"/>
    </location>
</feature>
<evidence type="ECO:0000313" key="5">
    <source>
        <dbReference type="Proteomes" id="UP000290921"/>
    </source>
</evidence>
<feature type="transmembrane region" description="Helical" evidence="1">
    <location>
        <begin position="36"/>
        <end position="58"/>
    </location>
</feature>
<comment type="caution">
    <text evidence="4">The sequence shown here is derived from an EMBL/GenBank/DDBJ whole genome shotgun (WGS) entry which is preliminary data.</text>
</comment>
<evidence type="ECO:0000259" key="3">
    <source>
        <dbReference type="Pfam" id="PF13800"/>
    </source>
</evidence>
<protein>
    <recommendedName>
        <fullName evidence="6">Sigma factor regulator C-terminal domain-containing protein</fullName>
    </recommendedName>
</protein>
<proteinExistence type="predicted"/>
<gene>
    <name evidence="4" type="ORF">DP130_00515</name>
</gene>
<keyword evidence="1" id="KW-0472">Membrane</keyword>
<organism evidence="4 5">
    <name type="scientific">Clostridium tetani</name>
    <dbReference type="NCBI Taxonomy" id="1513"/>
    <lineage>
        <taxon>Bacteria</taxon>
        <taxon>Bacillati</taxon>
        <taxon>Bacillota</taxon>
        <taxon>Clostridia</taxon>
        <taxon>Eubacteriales</taxon>
        <taxon>Clostridiaceae</taxon>
        <taxon>Clostridium</taxon>
    </lineage>
</organism>
<dbReference type="EMBL" id="QMAP01000001">
    <property type="protein sequence ID" value="RXI50488.1"/>
    <property type="molecule type" value="Genomic_DNA"/>
</dbReference>
<dbReference type="InterPro" id="IPR029101">
    <property type="entry name" value="Sigma_reg_N"/>
</dbReference>
<dbReference type="InterPro" id="IPR025672">
    <property type="entry name" value="Sigma_reg_C_dom"/>
</dbReference>
<evidence type="ECO:0000256" key="1">
    <source>
        <dbReference type="SAM" id="Phobius"/>
    </source>
</evidence>
<dbReference type="Proteomes" id="UP000290921">
    <property type="component" value="Unassembled WGS sequence"/>
</dbReference>
<evidence type="ECO:0000259" key="2">
    <source>
        <dbReference type="Pfam" id="PF13791"/>
    </source>
</evidence>
<keyword evidence="1" id="KW-1133">Transmembrane helix</keyword>
<feature type="domain" description="Sigma factor regulator N-terminal" evidence="3">
    <location>
        <begin position="29"/>
        <end position="108"/>
    </location>
</feature>
<dbReference type="Pfam" id="PF13791">
    <property type="entry name" value="Sigma_reg_C"/>
    <property type="match status" value="1"/>
</dbReference>
<evidence type="ECO:0008006" key="6">
    <source>
        <dbReference type="Google" id="ProtNLM"/>
    </source>
</evidence>
<accession>A0A4Q0VE51</accession>
<keyword evidence="1" id="KW-0812">Transmembrane</keyword>
<dbReference type="Pfam" id="PF13800">
    <property type="entry name" value="Sigma_reg_N"/>
    <property type="match status" value="1"/>
</dbReference>
<evidence type="ECO:0000313" key="4">
    <source>
        <dbReference type="EMBL" id="RXI50488.1"/>
    </source>
</evidence>
<sequence length="341" mass="38889">MNLKKCGGINMKNENLDDIFDSDKLMKDIKKGKRRSLLRIIIVSVILIITMFAANIFISNKIGDISMKKRNKLVRLSVPNGYISRSTESIGVLGGTANYRISRYIGDRAIILDEETSIYGLPLKGLMVRMNGGDLDKSIANKYPEMVWTWSDLNRWKNGYRKMKFYHPDLQYKQYTNDLNILDDLSNAKLIEVAVSFDKKYKIKDIENIIPNVKKSWYCFDAFTKEEIENYKNEIKEGKSSYIGEGQMIGINAVNHEIPDLGISKETSSDTLIDTLLNFMESSGNKRYNAIYKELIKKGYKDSSSIPVIGVIVYGTKDELKKLVENPHIKAASIGVITDRY</sequence>
<dbReference type="AlphaFoldDB" id="A0A4Q0VE51"/>
<reference evidence="4 5" key="1">
    <citation type="submission" date="2018-06" db="EMBL/GenBank/DDBJ databases">
        <title>Genome conservation of Clostridium tetani.</title>
        <authorList>
            <person name="Bruggemann H."/>
            <person name="Popoff M.R."/>
        </authorList>
    </citation>
    <scope>NUCLEOTIDE SEQUENCE [LARGE SCALE GENOMIC DNA]</scope>
    <source>
        <strain evidence="4 5">2017.061</strain>
    </source>
</reference>
<name>A0A4Q0VE51_CLOTA</name>